<organism evidence="8 9">
    <name type="scientific">Candidatus Hepatoplasma crinochetorum Av</name>
    <dbReference type="NCBI Taxonomy" id="1427984"/>
    <lineage>
        <taxon>Bacteria</taxon>
        <taxon>Bacillati</taxon>
        <taxon>Mycoplasmatota</taxon>
        <taxon>Mollicutes</taxon>
        <taxon>Candidatus Hepatoplasmataceae</taxon>
        <taxon>Candidatus Hepatoplasma</taxon>
    </lineage>
</organism>
<dbReference type="PATRIC" id="fig|1427984.3.peg.30"/>
<dbReference type="RefSeq" id="WP_025208451.1">
    <property type="nucleotide sequence ID" value="NZ_CP006932.1"/>
</dbReference>
<feature type="transmembrane region" description="Helical" evidence="6">
    <location>
        <begin position="6"/>
        <end position="25"/>
    </location>
</feature>
<keyword evidence="3" id="KW-0548">Nucleotidyltransferase</keyword>
<dbReference type="Proteomes" id="UP000019450">
    <property type="component" value="Chromosome"/>
</dbReference>
<comment type="catalytic activity">
    <reaction evidence="1">
        <text>2 ATP = 3',3'-c-di-AMP + 2 diphosphate</text>
        <dbReference type="Rhea" id="RHEA:35655"/>
        <dbReference type="ChEBI" id="CHEBI:30616"/>
        <dbReference type="ChEBI" id="CHEBI:33019"/>
        <dbReference type="ChEBI" id="CHEBI:71500"/>
        <dbReference type="EC" id="2.7.7.85"/>
    </reaction>
</comment>
<dbReference type="HOGENOM" id="CLU_038561_2_0_14"/>
<reference evidence="8 9" key="1">
    <citation type="journal article" date="2014" name="Genome Biol. Evol.">
        <title>Phylogenomics of "Candidatus Hepatoplasma crinochetorum," a Lineage of Mollicutes Associated with Noninsect Arthropods.</title>
        <authorList>
            <person name="Leclercq S."/>
            <person name="Dittmer J."/>
            <person name="Bouchon D."/>
            <person name="Cordaux R."/>
        </authorList>
    </citation>
    <scope>NUCLEOTIDE SEQUENCE [LARGE SCALE GENOMIC DNA]</scope>
    <source>
        <strain evidence="8 9">Av</strain>
    </source>
</reference>
<dbReference type="KEGG" id="hcr:X271_00031"/>
<protein>
    <submittedName>
        <fullName evidence="8">DNA integrity scanning protein DisA</fullName>
    </submittedName>
</protein>
<feature type="domain" description="DAC" evidence="7">
    <location>
        <begin position="28"/>
        <end position="179"/>
    </location>
</feature>
<dbReference type="PROSITE" id="PS51794">
    <property type="entry name" value="DAC"/>
    <property type="match status" value="1"/>
</dbReference>
<dbReference type="InterPro" id="IPR036888">
    <property type="entry name" value="DNA_integrity_DisA_N_sf"/>
</dbReference>
<dbReference type="OrthoDB" id="9807385at2"/>
<dbReference type="SUPFAM" id="SSF143597">
    <property type="entry name" value="YojJ-like"/>
    <property type="match status" value="1"/>
</dbReference>
<evidence type="ECO:0000256" key="2">
    <source>
        <dbReference type="ARBA" id="ARBA00022679"/>
    </source>
</evidence>
<dbReference type="Pfam" id="PF02457">
    <property type="entry name" value="DAC"/>
    <property type="match status" value="1"/>
</dbReference>
<keyword evidence="5" id="KW-0067">ATP-binding</keyword>
<evidence type="ECO:0000256" key="4">
    <source>
        <dbReference type="ARBA" id="ARBA00022741"/>
    </source>
</evidence>
<dbReference type="PANTHER" id="PTHR34185">
    <property type="entry name" value="DIADENYLATE CYCLASE"/>
    <property type="match status" value="1"/>
</dbReference>
<dbReference type="STRING" id="1427984.X271_00031"/>
<accession>W8GMA9</accession>
<keyword evidence="6" id="KW-1133">Transmembrane helix</keyword>
<dbReference type="EMBL" id="CP006932">
    <property type="protein sequence ID" value="AHK22151.1"/>
    <property type="molecule type" value="Genomic_DNA"/>
</dbReference>
<name>W8GMA9_9MOLU</name>
<dbReference type="AlphaFoldDB" id="W8GMA9"/>
<keyword evidence="6" id="KW-0812">Transmembrane</keyword>
<proteinExistence type="predicted"/>
<sequence>METEFWILAVLIIIFTTIPWLIFYFQNSSFLKRKIKHQTNEEEKINVIQSIDLAVESLIADKKGATIVLDDYDDVEKYVADFEYLDAYVSSSLIINIFEGTHTPLHDGALIINNNRIKSAAAYISRLSSQKLPKKFGTRHRSALGLSEATNAIIIVLSEETQNIHFFYHGDYEKIERKEFFEKIYKIWIEQKEV</sequence>
<evidence type="ECO:0000259" key="7">
    <source>
        <dbReference type="PROSITE" id="PS51794"/>
    </source>
</evidence>
<dbReference type="GO" id="GO:0005524">
    <property type="term" value="F:ATP binding"/>
    <property type="evidence" value="ECO:0007669"/>
    <property type="project" value="UniProtKB-KW"/>
</dbReference>
<gene>
    <name evidence="8" type="ORF">X271_00031</name>
</gene>
<keyword evidence="4" id="KW-0547">Nucleotide-binding</keyword>
<dbReference type="InterPro" id="IPR003390">
    <property type="entry name" value="DNA_integrity_scan_DisA_N"/>
</dbReference>
<dbReference type="InterPro" id="IPR050338">
    <property type="entry name" value="DisA"/>
</dbReference>
<dbReference type="GO" id="GO:0004016">
    <property type="term" value="F:adenylate cyclase activity"/>
    <property type="evidence" value="ECO:0007669"/>
    <property type="project" value="TreeGrafter"/>
</dbReference>
<keyword evidence="2" id="KW-0808">Transferase</keyword>
<dbReference type="Gene3D" id="3.40.1700.10">
    <property type="entry name" value="DNA integrity scanning protein, DisA, N-terminal domain"/>
    <property type="match status" value="1"/>
</dbReference>
<dbReference type="eggNOG" id="COG1624">
    <property type="taxonomic scope" value="Bacteria"/>
</dbReference>
<dbReference type="GO" id="GO:0106408">
    <property type="term" value="F:diadenylate cyclase activity"/>
    <property type="evidence" value="ECO:0007669"/>
    <property type="project" value="UniProtKB-EC"/>
</dbReference>
<keyword evidence="9" id="KW-1185">Reference proteome</keyword>
<evidence type="ECO:0000313" key="8">
    <source>
        <dbReference type="EMBL" id="AHK22151.1"/>
    </source>
</evidence>
<dbReference type="PANTHER" id="PTHR34185:SF1">
    <property type="entry name" value="DIADENYLATE CYCLASE"/>
    <property type="match status" value="1"/>
</dbReference>
<evidence type="ECO:0000256" key="6">
    <source>
        <dbReference type="SAM" id="Phobius"/>
    </source>
</evidence>
<evidence type="ECO:0000256" key="3">
    <source>
        <dbReference type="ARBA" id="ARBA00022695"/>
    </source>
</evidence>
<evidence type="ECO:0000256" key="1">
    <source>
        <dbReference type="ARBA" id="ARBA00000877"/>
    </source>
</evidence>
<evidence type="ECO:0000313" key="9">
    <source>
        <dbReference type="Proteomes" id="UP000019450"/>
    </source>
</evidence>
<keyword evidence="6" id="KW-0472">Membrane</keyword>
<evidence type="ECO:0000256" key="5">
    <source>
        <dbReference type="ARBA" id="ARBA00022840"/>
    </source>
</evidence>